<dbReference type="GO" id="GO:0065002">
    <property type="term" value="P:intracellular protein transmembrane transport"/>
    <property type="evidence" value="ECO:0007669"/>
    <property type="project" value="TreeGrafter"/>
</dbReference>
<dbReference type="GO" id="GO:0033281">
    <property type="term" value="C:TAT protein transport complex"/>
    <property type="evidence" value="ECO:0007669"/>
    <property type="project" value="UniProtKB-UniRule"/>
</dbReference>
<keyword evidence="3 7" id="KW-0653">Protein transport</keyword>
<feature type="transmembrane region" description="Helical" evidence="7">
    <location>
        <begin position="69"/>
        <end position="90"/>
    </location>
</feature>
<dbReference type="EMBL" id="QORO01000002">
    <property type="protein sequence ID" value="RCK59815.1"/>
    <property type="molecule type" value="Genomic_DNA"/>
</dbReference>
<dbReference type="PRINTS" id="PR01840">
    <property type="entry name" value="TATCFAMILY"/>
</dbReference>
<dbReference type="HAMAP" id="MF_00902">
    <property type="entry name" value="TatC"/>
    <property type="match status" value="1"/>
</dbReference>
<feature type="transmembrane region" description="Helical" evidence="7">
    <location>
        <begin position="211"/>
        <end position="231"/>
    </location>
</feature>
<comment type="caution">
    <text evidence="8">The sequence shown here is derived from an EMBL/GenBank/DDBJ whole genome shotgun (WGS) entry which is preliminary data.</text>
</comment>
<feature type="transmembrane region" description="Helical" evidence="7">
    <location>
        <begin position="151"/>
        <end position="175"/>
    </location>
</feature>
<dbReference type="NCBIfam" id="TIGR00945">
    <property type="entry name" value="tatC"/>
    <property type="match status" value="1"/>
</dbReference>
<evidence type="ECO:0000256" key="1">
    <source>
        <dbReference type="ARBA" id="ARBA00004141"/>
    </source>
</evidence>
<sequence>MPVSGHLKEARTRGARAAAALLVAIVISFLLSESILDVLRQPIEQLAEDRNASLNYDSITGAFDLRLKIALFAGVVLSSPVWTYEIFAFISPGLTKRERRFTFSFSLAGIVLFLSGCTLAFFFFPHIVELLAGFASSEDSTILVAATYVDFVMKIVAATGIAFVLPVLLVLANFVGVLSAEAIRKGWRVSLIGIIVFSALVTPSADVLSMFMIAIPMATLYAAAMLIAHLHDKRRDRKIARTEYASLAG</sequence>
<feature type="transmembrane region" description="Helical" evidence="7">
    <location>
        <begin position="17"/>
        <end position="36"/>
    </location>
</feature>
<dbReference type="Proteomes" id="UP000253508">
    <property type="component" value="Unassembled WGS sequence"/>
</dbReference>
<dbReference type="PANTHER" id="PTHR30371:SF0">
    <property type="entry name" value="SEC-INDEPENDENT PROTEIN TRANSLOCASE PROTEIN TATC, CHLOROPLASTIC-RELATED"/>
    <property type="match status" value="1"/>
</dbReference>
<dbReference type="OrthoDB" id="9777044at2"/>
<organism evidence="8 9">
    <name type="scientific">Microbacterium sorbitolivorans</name>
    <dbReference type="NCBI Taxonomy" id="1867410"/>
    <lineage>
        <taxon>Bacteria</taxon>
        <taxon>Bacillati</taxon>
        <taxon>Actinomycetota</taxon>
        <taxon>Actinomycetes</taxon>
        <taxon>Micrococcales</taxon>
        <taxon>Microbacteriaceae</taxon>
        <taxon>Microbacterium</taxon>
    </lineage>
</organism>
<dbReference type="InterPro" id="IPR002033">
    <property type="entry name" value="TatC"/>
</dbReference>
<feature type="transmembrane region" description="Helical" evidence="7">
    <location>
        <begin position="187"/>
        <end position="205"/>
    </location>
</feature>
<dbReference type="AlphaFoldDB" id="A0A367Y1R2"/>
<evidence type="ECO:0000256" key="3">
    <source>
        <dbReference type="ARBA" id="ARBA00022927"/>
    </source>
</evidence>
<comment type="similarity">
    <text evidence="7">Belongs to the TatC family.</text>
</comment>
<keyword evidence="5 7" id="KW-0811">Translocation</keyword>
<comment type="function">
    <text evidence="7">Part of the twin-arginine translocation (Tat) system that transports large folded proteins containing a characteristic twin-arginine motif in their signal peptide across membranes. Together with TatB, TatC is part of a receptor directly interacting with Tat signal peptides.</text>
</comment>
<evidence type="ECO:0000256" key="7">
    <source>
        <dbReference type="HAMAP-Rule" id="MF_00902"/>
    </source>
</evidence>
<keyword evidence="7" id="KW-0813">Transport</keyword>
<evidence type="ECO:0000256" key="4">
    <source>
        <dbReference type="ARBA" id="ARBA00022989"/>
    </source>
</evidence>
<protein>
    <recommendedName>
        <fullName evidence="7">Sec-independent protein translocase protein TatC</fullName>
    </recommendedName>
</protein>
<dbReference type="GO" id="GO:0009977">
    <property type="term" value="F:proton motive force dependent protein transmembrane transporter activity"/>
    <property type="evidence" value="ECO:0007669"/>
    <property type="project" value="TreeGrafter"/>
</dbReference>
<evidence type="ECO:0000256" key="6">
    <source>
        <dbReference type="ARBA" id="ARBA00023136"/>
    </source>
</evidence>
<feature type="transmembrane region" description="Helical" evidence="7">
    <location>
        <begin position="102"/>
        <end position="124"/>
    </location>
</feature>
<keyword evidence="2 7" id="KW-0812">Transmembrane</keyword>
<dbReference type="Pfam" id="PF00902">
    <property type="entry name" value="TatC"/>
    <property type="match status" value="1"/>
</dbReference>
<proteinExistence type="inferred from homology"/>
<name>A0A367Y1R2_9MICO</name>
<dbReference type="GO" id="GO:0043953">
    <property type="term" value="P:protein transport by the Tat complex"/>
    <property type="evidence" value="ECO:0007669"/>
    <property type="project" value="UniProtKB-UniRule"/>
</dbReference>
<evidence type="ECO:0000256" key="2">
    <source>
        <dbReference type="ARBA" id="ARBA00022692"/>
    </source>
</evidence>
<evidence type="ECO:0000256" key="5">
    <source>
        <dbReference type="ARBA" id="ARBA00023010"/>
    </source>
</evidence>
<gene>
    <name evidence="7 8" type="primary">tatC</name>
    <name evidence="8" type="ORF">DTO57_06515</name>
</gene>
<evidence type="ECO:0000313" key="8">
    <source>
        <dbReference type="EMBL" id="RCK59815.1"/>
    </source>
</evidence>
<reference evidence="8 9" key="1">
    <citation type="submission" date="2018-07" db="EMBL/GenBank/DDBJ databases">
        <title>Microbacterium endoborsara sp. nov., a novel actinobacterium isolated from Borszczowia aralocaspica.</title>
        <authorList>
            <person name="An D."/>
        </authorList>
    </citation>
    <scope>NUCLEOTIDE SEQUENCE [LARGE SCALE GENOMIC DNA]</scope>
    <source>
        <strain evidence="8 9">C1.15228</strain>
    </source>
</reference>
<comment type="subunit">
    <text evidence="7">The Tat system comprises two distinct complexes: a TatABC complex, containing multiple copies of TatA, TatB and TatC subunits, and a separate TatA complex, containing only TatA subunits. Substrates initially bind to the TatABC complex, which probably triggers association of the separate TatA complex to form the active translocon.</text>
</comment>
<comment type="subcellular location">
    <subcellularLocation>
        <location evidence="7">Cell membrane</location>
        <topology evidence="7">Multi-pass membrane protein</topology>
    </subcellularLocation>
    <subcellularLocation>
        <location evidence="1">Membrane</location>
        <topology evidence="1">Multi-pass membrane protein</topology>
    </subcellularLocation>
</comment>
<keyword evidence="4 7" id="KW-1133">Transmembrane helix</keyword>
<keyword evidence="7" id="KW-1003">Cell membrane</keyword>
<evidence type="ECO:0000313" key="9">
    <source>
        <dbReference type="Proteomes" id="UP000253508"/>
    </source>
</evidence>
<keyword evidence="9" id="KW-1185">Reference proteome</keyword>
<dbReference type="PANTHER" id="PTHR30371">
    <property type="entry name" value="SEC-INDEPENDENT PROTEIN TRANSLOCASE PROTEIN TATC"/>
    <property type="match status" value="1"/>
</dbReference>
<keyword evidence="6 7" id="KW-0472">Membrane</keyword>
<accession>A0A367Y1R2</accession>